<dbReference type="AlphaFoldDB" id="A0A644ZI75"/>
<evidence type="ECO:0000313" key="2">
    <source>
        <dbReference type="EMBL" id="MPM40028.1"/>
    </source>
</evidence>
<comment type="caution">
    <text evidence="2">The sequence shown here is derived from an EMBL/GenBank/DDBJ whole genome shotgun (WGS) entry which is preliminary data.</text>
</comment>
<proteinExistence type="predicted"/>
<gene>
    <name evidence="2" type="ORF">SDC9_86666</name>
</gene>
<feature type="region of interest" description="Disordered" evidence="1">
    <location>
        <begin position="70"/>
        <end position="100"/>
    </location>
</feature>
<sequence>MEPGLGKNIAGVLVEDHPLWHVFPPESSFVADEKRFAAHKAGIPIMGLYLIPCFPGRGEKLHRHAEKHLVGDSAPAVGSGHERTDGDNDERFHSVTLKVV</sequence>
<feature type="compositionally biased region" description="Basic and acidic residues" evidence="1">
    <location>
        <begin position="80"/>
        <end position="93"/>
    </location>
</feature>
<evidence type="ECO:0000256" key="1">
    <source>
        <dbReference type="SAM" id="MobiDB-lite"/>
    </source>
</evidence>
<reference evidence="2" key="1">
    <citation type="submission" date="2019-08" db="EMBL/GenBank/DDBJ databases">
        <authorList>
            <person name="Kucharzyk K."/>
            <person name="Murdoch R.W."/>
            <person name="Higgins S."/>
            <person name="Loffler F."/>
        </authorList>
    </citation>
    <scope>NUCLEOTIDE SEQUENCE</scope>
</reference>
<accession>A0A644ZI75</accession>
<organism evidence="2">
    <name type="scientific">bioreactor metagenome</name>
    <dbReference type="NCBI Taxonomy" id="1076179"/>
    <lineage>
        <taxon>unclassified sequences</taxon>
        <taxon>metagenomes</taxon>
        <taxon>ecological metagenomes</taxon>
    </lineage>
</organism>
<protein>
    <submittedName>
        <fullName evidence="2">Uncharacterized protein</fullName>
    </submittedName>
</protein>
<dbReference type="EMBL" id="VSSQ01008852">
    <property type="protein sequence ID" value="MPM40028.1"/>
    <property type="molecule type" value="Genomic_DNA"/>
</dbReference>
<name>A0A644ZI75_9ZZZZ</name>